<accession>A0A212ARD8</accession>
<keyword evidence="3" id="KW-0813">Transport</keyword>
<evidence type="ECO:0000313" key="7">
    <source>
        <dbReference type="Proteomes" id="UP000196640"/>
    </source>
</evidence>
<dbReference type="Gene3D" id="3.40.50.2300">
    <property type="match status" value="2"/>
</dbReference>
<dbReference type="Pfam" id="PF13458">
    <property type="entry name" value="Peripla_BP_6"/>
    <property type="match status" value="1"/>
</dbReference>
<evidence type="ECO:0000259" key="5">
    <source>
        <dbReference type="Pfam" id="PF13458"/>
    </source>
</evidence>
<comment type="similarity">
    <text evidence="1">Belongs to the leucine-binding protein family.</text>
</comment>
<dbReference type="AlphaFoldDB" id="A0A212ARD8"/>
<sequence length="429" mass="44790">MKVSLNRTACAAALLAAGTLTGALAGTAARADEMHIGFPVFLSTAAAGAFGEPEKRAAELLVEELNAGHVPAPYAATGINGRTLKATFIDEAADAVSEYRNLVERTGVDAVIGYTSSANCKAVAELAEELETPTVLVDCGTPQIFEELVTEPVYLFRTGPTGTMDSVGAARYFKDIGVDLGKVAGINQNYAFGQDAWRDFTGAIKALDPKAGIVSEQFPKVYAGQYGAEVSALMTASPSAVFTSFWGGDLEAFILQSAPRGLFSRAPVLMTCGEAAIGRLAKDIPEGAILGARGPYGYFAPEGDLATWFRDAYEKKFGEVPPYPAWKMAQAVLGLKAAWEKAGEGADKEAAVAAFKGLEFDSPAGPVKMAIGAGHQAIQSISYGKFARDAAGKPGVTEVVTYAAECVNPPADMLAADWIAKGFPGAKCD</sequence>
<feature type="domain" description="Leucine-binding protein" evidence="5">
    <location>
        <begin position="35"/>
        <end position="382"/>
    </location>
</feature>
<dbReference type="Proteomes" id="UP000196640">
    <property type="component" value="Unassembled WGS sequence"/>
</dbReference>
<dbReference type="InterPro" id="IPR028081">
    <property type="entry name" value="Leu-bd"/>
</dbReference>
<gene>
    <name evidence="6" type="ORF">CDV52_09225</name>
</gene>
<keyword evidence="3" id="KW-0029">Amino-acid transport</keyword>
<reference evidence="6 7" key="1">
    <citation type="submission" date="2016-11" db="EMBL/GenBank/DDBJ databases">
        <title>Comparison of Traditional DNA-DNA Hybridization with In Silico Genomic Analysis.</title>
        <authorList>
            <person name="Nicholson A.C."/>
            <person name="Sammons S."/>
            <person name="Humrighouse B.W."/>
            <person name="Graziano J."/>
            <person name="Lasker B."/>
            <person name="Whitney A.M."/>
            <person name="Mcquiston J.R."/>
        </authorList>
    </citation>
    <scope>NUCLEOTIDE SEQUENCE [LARGE SCALE GENOMIC DNA]</scope>
    <source>
        <strain evidence="6 7">H2381</strain>
    </source>
</reference>
<dbReference type="PANTHER" id="PTHR30483:SF37">
    <property type="entry name" value="ABC TRANSPORTER SUBSTRATE-BINDING PROTEIN"/>
    <property type="match status" value="1"/>
</dbReference>
<dbReference type="SUPFAM" id="SSF53822">
    <property type="entry name" value="Periplasmic binding protein-like I"/>
    <property type="match status" value="1"/>
</dbReference>
<feature type="signal peptide" evidence="4">
    <location>
        <begin position="1"/>
        <end position="25"/>
    </location>
</feature>
<protein>
    <submittedName>
        <fullName evidence="6">ABC transporter substrate-binding protein</fullName>
    </submittedName>
</protein>
<evidence type="ECO:0000256" key="1">
    <source>
        <dbReference type="ARBA" id="ARBA00010062"/>
    </source>
</evidence>
<evidence type="ECO:0000313" key="6">
    <source>
        <dbReference type="EMBL" id="OWJ84061.1"/>
    </source>
</evidence>
<comment type="caution">
    <text evidence="6">The sequence shown here is derived from an EMBL/GenBank/DDBJ whole genome shotgun (WGS) entry which is preliminary data.</text>
</comment>
<dbReference type="CDD" id="cd06330">
    <property type="entry name" value="PBP1_As_SBP-like"/>
    <property type="match status" value="1"/>
</dbReference>
<dbReference type="InterPro" id="IPR028082">
    <property type="entry name" value="Peripla_BP_I"/>
</dbReference>
<dbReference type="STRING" id="366616.CG51_11150"/>
<evidence type="ECO:0000256" key="4">
    <source>
        <dbReference type="SAM" id="SignalP"/>
    </source>
</evidence>
<organism evidence="6 7">
    <name type="scientific">Haematobacter missouriensis</name>
    <dbReference type="NCBI Taxonomy" id="366616"/>
    <lineage>
        <taxon>Bacteria</taxon>
        <taxon>Pseudomonadati</taxon>
        <taxon>Pseudomonadota</taxon>
        <taxon>Alphaproteobacteria</taxon>
        <taxon>Rhodobacterales</taxon>
        <taxon>Paracoccaceae</taxon>
        <taxon>Haematobacter</taxon>
    </lineage>
</organism>
<dbReference type="OrthoDB" id="9783240at2"/>
<dbReference type="PANTHER" id="PTHR30483">
    <property type="entry name" value="LEUCINE-SPECIFIC-BINDING PROTEIN"/>
    <property type="match status" value="1"/>
</dbReference>
<dbReference type="EMBL" id="NIPX01000010">
    <property type="protein sequence ID" value="OWJ84061.1"/>
    <property type="molecule type" value="Genomic_DNA"/>
</dbReference>
<dbReference type="GO" id="GO:0006865">
    <property type="term" value="P:amino acid transport"/>
    <property type="evidence" value="ECO:0007669"/>
    <property type="project" value="UniProtKB-KW"/>
</dbReference>
<dbReference type="InterPro" id="IPR051010">
    <property type="entry name" value="BCAA_transport"/>
</dbReference>
<keyword evidence="2 4" id="KW-0732">Signal</keyword>
<feature type="chain" id="PRO_5012894313" evidence="4">
    <location>
        <begin position="26"/>
        <end position="429"/>
    </location>
</feature>
<proteinExistence type="inferred from homology"/>
<name>A0A212ARD8_9RHOB</name>
<dbReference type="RefSeq" id="WP_088233614.1">
    <property type="nucleotide sequence ID" value="NZ_NIPX01000010.1"/>
</dbReference>
<evidence type="ECO:0000256" key="3">
    <source>
        <dbReference type="ARBA" id="ARBA00022970"/>
    </source>
</evidence>
<evidence type="ECO:0000256" key="2">
    <source>
        <dbReference type="ARBA" id="ARBA00022729"/>
    </source>
</evidence>